<dbReference type="PANTHER" id="PTHR30143">
    <property type="entry name" value="ACID HYDRATASE"/>
    <property type="match status" value="1"/>
</dbReference>
<dbReference type="Gene3D" id="3.90.850.10">
    <property type="entry name" value="Fumarylacetoacetase-like, C-terminal domain"/>
    <property type="match status" value="1"/>
</dbReference>
<dbReference type="InterPro" id="IPR011234">
    <property type="entry name" value="Fumarylacetoacetase-like_C"/>
</dbReference>
<name>A0A840X139_9RHOB</name>
<sequence>MDIESLTNRIYHAERDATPIATLAADIGTPERGYAIQRQLIARAMQDGRALAGRKIGLTSKLVQEQLGVHEPVHGPIFVDRVLRSGVTLDAAAFIAPKVEPELAFTFSQDVTEPGLSRAALTKHITHVTAAIEIVDSRITDWGFALPDMIADYAVSARVILGDRQVALEGIDLTTLGVRAMRNGDEVGTGTGAACLDHPLNALGWLADALIAIGEPLRAGQIVITGSLTPVLPLATGDHYAADFDHLGSVTFSIA</sequence>
<organism evidence="3 4">
    <name type="scientific">Rubricella aquisinus</name>
    <dbReference type="NCBI Taxonomy" id="2028108"/>
    <lineage>
        <taxon>Bacteria</taxon>
        <taxon>Pseudomonadati</taxon>
        <taxon>Pseudomonadota</taxon>
        <taxon>Alphaproteobacteria</taxon>
        <taxon>Rhodobacterales</taxon>
        <taxon>Paracoccaceae</taxon>
        <taxon>Rubricella</taxon>
    </lineage>
</organism>
<accession>A0A840X139</accession>
<proteinExistence type="predicted"/>
<dbReference type="PANTHER" id="PTHR30143:SF0">
    <property type="entry name" value="2-KETO-4-PENTENOATE HYDRATASE"/>
    <property type="match status" value="1"/>
</dbReference>
<dbReference type="GO" id="GO:0005737">
    <property type="term" value="C:cytoplasm"/>
    <property type="evidence" value="ECO:0007669"/>
    <property type="project" value="TreeGrafter"/>
</dbReference>
<dbReference type="GO" id="GO:0008684">
    <property type="term" value="F:2-oxopent-4-enoate hydratase activity"/>
    <property type="evidence" value="ECO:0007669"/>
    <property type="project" value="UniProtKB-EC"/>
</dbReference>
<evidence type="ECO:0000259" key="2">
    <source>
        <dbReference type="Pfam" id="PF01557"/>
    </source>
</evidence>
<dbReference type="SUPFAM" id="SSF56529">
    <property type="entry name" value="FAH"/>
    <property type="match status" value="1"/>
</dbReference>
<evidence type="ECO:0000313" key="4">
    <source>
        <dbReference type="Proteomes" id="UP000553766"/>
    </source>
</evidence>
<dbReference type="EMBL" id="JACIJS010000001">
    <property type="protein sequence ID" value="MBB5514377.1"/>
    <property type="molecule type" value="Genomic_DNA"/>
</dbReference>
<keyword evidence="1 3" id="KW-0456">Lyase</keyword>
<dbReference type="InterPro" id="IPR036663">
    <property type="entry name" value="Fumarylacetoacetase_C_sf"/>
</dbReference>
<dbReference type="AlphaFoldDB" id="A0A840X139"/>
<feature type="domain" description="Fumarylacetoacetase-like C-terminal" evidence="2">
    <location>
        <begin position="97"/>
        <end position="252"/>
    </location>
</feature>
<dbReference type="EC" id="4.2.1.80" evidence="3"/>
<reference evidence="3 4" key="1">
    <citation type="submission" date="2020-08" db="EMBL/GenBank/DDBJ databases">
        <title>Genomic Encyclopedia of Type Strains, Phase IV (KMG-IV): sequencing the most valuable type-strain genomes for metagenomic binning, comparative biology and taxonomic classification.</title>
        <authorList>
            <person name="Goeker M."/>
        </authorList>
    </citation>
    <scope>NUCLEOTIDE SEQUENCE [LARGE SCALE GENOMIC DNA]</scope>
    <source>
        <strain evidence="3 4">DSM 103377</strain>
    </source>
</reference>
<evidence type="ECO:0000256" key="1">
    <source>
        <dbReference type="ARBA" id="ARBA00023239"/>
    </source>
</evidence>
<comment type="caution">
    <text evidence="3">The sequence shown here is derived from an EMBL/GenBank/DDBJ whole genome shotgun (WGS) entry which is preliminary data.</text>
</comment>
<keyword evidence="4" id="KW-1185">Reference proteome</keyword>
<gene>
    <name evidence="3" type="ORF">FHS89_000375</name>
</gene>
<evidence type="ECO:0000313" key="3">
    <source>
        <dbReference type="EMBL" id="MBB5514377.1"/>
    </source>
</evidence>
<dbReference type="InterPro" id="IPR050772">
    <property type="entry name" value="Hydratase-Decarb/MhpD_sf"/>
</dbReference>
<dbReference type="RefSeq" id="WP_184007880.1">
    <property type="nucleotide sequence ID" value="NZ_JACIJS010000001.1"/>
</dbReference>
<dbReference type="Proteomes" id="UP000553766">
    <property type="component" value="Unassembled WGS sequence"/>
</dbReference>
<dbReference type="Pfam" id="PF01557">
    <property type="entry name" value="FAA_hydrolase"/>
    <property type="match status" value="1"/>
</dbReference>
<protein>
    <submittedName>
        <fullName evidence="3">2-keto-4-pentenoate hydratase</fullName>
        <ecNumber evidence="3">4.2.1.80</ecNumber>
    </submittedName>
</protein>